<evidence type="ECO:0000313" key="11">
    <source>
        <dbReference type="EMBL" id="ODV62751.1"/>
    </source>
</evidence>
<evidence type="ECO:0000256" key="8">
    <source>
        <dbReference type="ARBA" id="ARBA00023128"/>
    </source>
</evidence>
<comment type="subcellular location">
    <subcellularLocation>
        <location evidence="2">Mitochondrion inner membrane</location>
        <topology evidence="2">Peripheral membrane protein</topology>
        <orientation evidence="2">Matrix side</orientation>
    </subcellularLocation>
</comment>
<evidence type="ECO:0000256" key="3">
    <source>
        <dbReference type="ARBA" id="ARBA00008939"/>
    </source>
</evidence>
<evidence type="ECO:0000259" key="10">
    <source>
        <dbReference type="SMART" id="SM00916"/>
    </source>
</evidence>
<evidence type="ECO:0000256" key="1">
    <source>
        <dbReference type="ARBA" id="ARBA00003195"/>
    </source>
</evidence>
<dbReference type="Pfam" id="PF05047">
    <property type="entry name" value="L51_S25_CI-B8"/>
    <property type="match status" value="1"/>
</dbReference>
<evidence type="ECO:0000313" key="12">
    <source>
        <dbReference type="Proteomes" id="UP000095038"/>
    </source>
</evidence>
<organism evidence="11 12">
    <name type="scientific">Ascoidea rubescens DSM 1968</name>
    <dbReference type="NCBI Taxonomy" id="1344418"/>
    <lineage>
        <taxon>Eukaryota</taxon>
        <taxon>Fungi</taxon>
        <taxon>Dikarya</taxon>
        <taxon>Ascomycota</taxon>
        <taxon>Saccharomycotina</taxon>
        <taxon>Saccharomycetes</taxon>
        <taxon>Ascoideaceae</taxon>
        <taxon>Ascoidea</taxon>
    </lineage>
</organism>
<evidence type="ECO:0000256" key="7">
    <source>
        <dbReference type="ARBA" id="ARBA00022982"/>
    </source>
</evidence>
<dbReference type="RefSeq" id="XP_020049058.1">
    <property type="nucleotide sequence ID" value="XM_020191341.1"/>
</dbReference>
<keyword evidence="4" id="KW-0813">Transport</keyword>
<proteinExistence type="inferred from homology"/>
<evidence type="ECO:0000256" key="2">
    <source>
        <dbReference type="ARBA" id="ARBA00004443"/>
    </source>
</evidence>
<accession>A0A1D2VMB7</accession>
<dbReference type="EMBL" id="KV454476">
    <property type="protein sequence ID" value="ODV62751.1"/>
    <property type="molecule type" value="Genomic_DNA"/>
</dbReference>
<dbReference type="OrthoDB" id="10250268at2759"/>
<gene>
    <name evidence="11" type="ORF">ASCRUDRAFT_6413</name>
</gene>
<dbReference type="STRING" id="1344418.A0A1D2VMB7"/>
<keyword evidence="9" id="KW-0472">Membrane</keyword>
<keyword evidence="5" id="KW-0679">Respiratory chain</keyword>
<dbReference type="PIRSF" id="PIRSF005822">
    <property type="entry name" value="NDUA2"/>
    <property type="match status" value="1"/>
</dbReference>
<evidence type="ECO:0000256" key="6">
    <source>
        <dbReference type="ARBA" id="ARBA00022792"/>
    </source>
</evidence>
<dbReference type="InterPro" id="IPR036249">
    <property type="entry name" value="Thioredoxin-like_sf"/>
</dbReference>
<dbReference type="AlphaFoldDB" id="A0A1D2VMB7"/>
<sequence length="91" mass="10349">MFSKIVFSNAVKELRFHLSQSGPESVTLKQFLTKNYSAIKSNNPQVPLLVREAHGVSPALYARFDYGRESKFELEGKDLNQINDILKTFAE</sequence>
<dbReference type="PANTHER" id="PTHR12878:SF0">
    <property type="entry name" value="NADH DEHYDROGENASE [UBIQUINONE] 1 ALPHA SUBCOMPLEX SUBUNIT 2"/>
    <property type="match status" value="1"/>
</dbReference>
<dbReference type="SMART" id="SM00916">
    <property type="entry name" value="L51_S25_CI-B8"/>
    <property type="match status" value="1"/>
</dbReference>
<dbReference type="InParanoid" id="A0A1D2VMB7"/>
<keyword evidence="11" id="KW-0830">Ubiquinone</keyword>
<evidence type="ECO:0000256" key="9">
    <source>
        <dbReference type="ARBA" id="ARBA00023136"/>
    </source>
</evidence>
<dbReference type="GeneID" id="30964977"/>
<keyword evidence="12" id="KW-1185">Reference proteome</keyword>
<keyword evidence="8" id="KW-0496">Mitochondrion</keyword>
<dbReference type="GO" id="GO:0005743">
    <property type="term" value="C:mitochondrial inner membrane"/>
    <property type="evidence" value="ECO:0007669"/>
    <property type="project" value="UniProtKB-SubCell"/>
</dbReference>
<feature type="domain" description="Ribosomal protein/NADH dehydrogenase" evidence="10">
    <location>
        <begin position="20"/>
        <end position="91"/>
    </location>
</feature>
<dbReference type="PANTHER" id="PTHR12878">
    <property type="entry name" value="NADH-UBIQUINONE OXIDOREDUCTASE B8 SUBUNIT"/>
    <property type="match status" value="1"/>
</dbReference>
<keyword evidence="6" id="KW-0999">Mitochondrion inner membrane</keyword>
<keyword evidence="7" id="KW-0249">Electron transport</keyword>
<name>A0A1D2VMB7_9ASCO</name>
<evidence type="ECO:0000256" key="5">
    <source>
        <dbReference type="ARBA" id="ARBA00022660"/>
    </source>
</evidence>
<comment type="function">
    <text evidence="1">Accessory subunit of the mitochondrial membrane respiratory chain NADH dehydrogenase (Complex I), that is believed not to be involved in catalysis. Complex I functions in the transfer of electrons from NADH to the respiratory chain. The immediate electron acceptor for the enzyme is believed to be ubiquinone.</text>
</comment>
<protein>
    <submittedName>
        <fullName evidence="11">NI8M subunit of mitochondrial NADH:ubiquinone oxidoreductase</fullName>
    </submittedName>
</protein>
<evidence type="ECO:0000256" key="4">
    <source>
        <dbReference type="ARBA" id="ARBA00022448"/>
    </source>
</evidence>
<dbReference type="Gene3D" id="3.40.30.10">
    <property type="entry name" value="Glutaredoxin"/>
    <property type="match status" value="1"/>
</dbReference>
<comment type="similarity">
    <text evidence="3">Belongs to the complex I NDUFA2 subunit family.</text>
</comment>
<dbReference type="InterPro" id="IPR016464">
    <property type="entry name" value="NADH_Ub_cplx-1_asu_su-2"/>
</dbReference>
<dbReference type="Proteomes" id="UP000095038">
    <property type="component" value="Unassembled WGS sequence"/>
</dbReference>
<reference evidence="12" key="1">
    <citation type="submission" date="2016-05" db="EMBL/GenBank/DDBJ databases">
        <title>Comparative genomics of biotechnologically important yeasts.</title>
        <authorList>
            <consortium name="DOE Joint Genome Institute"/>
            <person name="Riley R."/>
            <person name="Haridas S."/>
            <person name="Wolfe K.H."/>
            <person name="Lopes M.R."/>
            <person name="Hittinger C.T."/>
            <person name="Goker M."/>
            <person name="Salamov A."/>
            <person name="Wisecaver J."/>
            <person name="Long T.M."/>
            <person name="Aerts A.L."/>
            <person name="Barry K."/>
            <person name="Choi C."/>
            <person name="Clum A."/>
            <person name="Coughlan A.Y."/>
            <person name="Deshpande S."/>
            <person name="Douglass A.P."/>
            <person name="Hanson S.J."/>
            <person name="Klenk H.-P."/>
            <person name="Labutti K."/>
            <person name="Lapidus A."/>
            <person name="Lindquist E."/>
            <person name="Lipzen A."/>
            <person name="Meier-Kolthoff J.P."/>
            <person name="Ohm R.A."/>
            <person name="Otillar R.P."/>
            <person name="Pangilinan J."/>
            <person name="Peng Y."/>
            <person name="Rokas A."/>
            <person name="Rosa C.A."/>
            <person name="Scheuner C."/>
            <person name="Sibirny A.A."/>
            <person name="Slot J.C."/>
            <person name="Stielow J.B."/>
            <person name="Sun H."/>
            <person name="Kurtzman C.P."/>
            <person name="Blackwell M."/>
            <person name="Grigoriev I.V."/>
            <person name="Jeffries T.W."/>
        </authorList>
    </citation>
    <scope>NUCLEOTIDE SEQUENCE [LARGE SCALE GENOMIC DNA]</scope>
    <source>
        <strain evidence="12">DSM 1968</strain>
    </source>
</reference>
<dbReference type="SUPFAM" id="SSF52833">
    <property type="entry name" value="Thioredoxin-like"/>
    <property type="match status" value="1"/>
</dbReference>
<dbReference type="InterPro" id="IPR007741">
    <property type="entry name" value="Ribosomal_mL43/mS25/NADH_DH"/>
</dbReference>